<dbReference type="SMART" id="SM00575">
    <property type="entry name" value="ZnF_PMZ"/>
    <property type="match status" value="1"/>
</dbReference>
<keyword evidence="2 6" id="KW-0479">Metal-binding</keyword>
<evidence type="ECO:0000313" key="8">
    <source>
        <dbReference type="Proteomes" id="UP000087766"/>
    </source>
</evidence>
<evidence type="ECO:0000256" key="5">
    <source>
        <dbReference type="PROSITE-ProRule" id="PRU00325"/>
    </source>
</evidence>
<dbReference type="RefSeq" id="XP_014511692.1">
    <property type="nucleotide sequence ID" value="XM_014656206.1"/>
</dbReference>
<evidence type="ECO:0000313" key="9">
    <source>
        <dbReference type="RefSeq" id="XP_014511692.1"/>
    </source>
</evidence>
<evidence type="ECO:0000259" key="7">
    <source>
        <dbReference type="PROSITE" id="PS50966"/>
    </source>
</evidence>
<dbReference type="PANTHER" id="PTHR31669">
    <property type="entry name" value="PROTEIN FAR1-RELATED SEQUENCE 10-RELATED"/>
    <property type="match status" value="1"/>
</dbReference>
<evidence type="ECO:0000256" key="4">
    <source>
        <dbReference type="ARBA" id="ARBA00022833"/>
    </source>
</evidence>
<comment type="function">
    <text evidence="6">Putative transcription activator involved in regulating light control of development.</text>
</comment>
<feature type="domain" description="SWIM-type" evidence="7">
    <location>
        <begin position="11"/>
        <end position="47"/>
    </location>
</feature>
<dbReference type="GO" id="GO:0006355">
    <property type="term" value="P:regulation of DNA-templated transcription"/>
    <property type="evidence" value="ECO:0007669"/>
    <property type="project" value="UniProtKB-UniRule"/>
</dbReference>
<evidence type="ECO:0000256" key="3">
    <source>
        <dbReference type="ARBA" id="ARBA00022771"/>
    </source>
</evidence>
<evidence type="ECO:0000256" key="6">
    <source>
        <dbReference type="RuleBase" id="RU367018"/>
    </source>
</evidence>
<reference evidence="8" key="1">
    <citation type="journal article" date="2014" name="Nat. Commun.">
        <title>Genome sequence of mungbean and insights into evolution within Vigna species.</title>
        <authorList>
            <person name="Kang Y.J."/>
            <person name="Kim S.K."/>
            <person name="Kim M.Y."/>
            <person name="Lestari P."/>
            <person name="Kim K.H."/>
            <person name="Ha B.K."/>
            <person name="Jun T.H."/>
            <person name="Hwang W.J."/>
            <person name="Lee T."/>
            <person name="Lee J."/>
            <person name="Shim S."/>
            <person name="Yoon M.Y."/>
            <person name="Jang Y.E."/>
            <person name="Han K.S."/>
            <person name="Taeprayoon P."/>
            <person name="Yoon N."/>
            <person name="Somta P."/>
            <person name="Tanya P."/>
            <person name="Kim K.S."/>
            <person name="Gwag J.G."/>
            <person name="Moon J.K."/>
            <person name="Lee Y.H."/>
            <person name="Park B.S."/>
            <person name="Bombarely A."/>
            <person name="Doyle J.J."/>
            <person name="Jackson S.A."/>
            <person name="Schafleitner R."/>
            <person name="Srinives P."/>
            <person name="Varshney R.K."/>
            <person name="Lee S.H."/>
        </authorList>
    </citation>
    <scope>NUCLEOTIDE SEQUENCE [LARGE SCALE GENOMIC DNA]</scope>
    <source>
        <strain evidence="8">cv. VC1973A</strain>
    </source>
</reference>
<gene>
    <name evidence="9" type="primary">LOC106770394</name>
</gene>
<dbReference type="PROSITE" id="PS50966">
    <property type="entry name" value="ZF_SWIM"/>
    <property type="match status" value="1"/>
</dbReference>
<dbReference type="GO" id="GO:0008270">
    <property type="term" value="F:zinc ion binding"/>
    <property type="evidence" value="ECO:0007669"/>
    <property type="project" value="UniProtKB-UniRule"/>
</dbReference>
<keyword evidence="4 6" id="KW-0862">Zinc</keyword>
<dbReference type="OrthoDB" id="747268at2759"/>
<dbReference type="InterPro" id="IPR007527">
    <property type="entry name" value="Znf_SWIM"/>
</dbReference>
<comment type="similarity">
    <text evidence="1 6">Belongs to the FHY3/FAR1 family.</text>
</comment>
<dbReference type="GeneID" id="106770394"/>
<keyword evidence="8" id="KW-1185">Reference proteome</keyword>
<dbReference type="KEGG" id="vra:106770394"/>
<reference evidence="9" key="2">
    <citation type="submission" date="2025-08" db="UniProtKB">
        <authorList>
            <consortium name="RefSeq"/>
        </authorList>
    </citation>
    <scope>IDENTIFICATION</scope>
    <source>
        <tissue evidence="9">Leaf</tissue>
    </source>
</reference>
<protein>
    <recommendedName>
        <fullName evidence="6">Protein FAR1-RELATED SEQUENCE</fullName>
    </recommendedName>
</protein>
<dbReference type="Pfam" id="PF04434">
    <property type="entry name" value="SWIM"/>
    <property type="match status" value="1"/>
</dbReference>
<dbReference type="PANTHER" id="PTHR31669:SF283">
    <property type="entry name" value="PROTEIN FAR1-RELATED SEQUENCE"/>
    <property type="match status" value="1"/>
</dbReference>
<evidence type="ECO:0000256" key="2">
    <source>
        <dbReference type="ARBA" id="ARBA00022723"/>
    </source>
</evidence>
<dbReference type="InterPro" id="IPR006564">
    <property type="entry name" value="Znf_PMZ"/>
</dbReference>
<name>A0A1S3V0H8_VIGRR</name>
<dbReference type="STRING" id="3916.A0A1S3V0H8"/>
<dbReference type="InterPro" id="IPR031052">
    <property type="entry name" value="FHY3/FAR1"/>
</dbReference>
<dbReference type="GO" id="GO:0005634">
    <property type="term" value="C:nucleus"/>
    <property type="evidence" value="ECO:0007669"/>
    <property type="project" value="UniProtKB-SubCell"/>
</dbReference>
<accession>A0A1S3V0H8</accession>
<dbReference type="AlphaFoldDB" id="A0A1S3V0H8"/>
<proteinExistence type="inferred from homology"/>
<evidence type="ECO:0000256" key="1">
    <source>
        <dbReference type="ARBA" id="ARBA00005889"/>
    </source>
</evidence>
<organism evidence="8 9">
    <name type="scientific">Vigna radiata var. radiata</name>
    <name type="common">Mung bean</name>
    <name type="synonym">Phaseolus aureus</name>
    <dbReference type="NCBI Taxonomy" id="3916"/>
    <lineage>
        <taxon>Eukaryota</taxon>
        <taxon>Viridiplantae</taxon>
        <taxon>Streptophyta</taxon>
        <taxon>Embryophyta</taxon>
        <taxon>Tracheophyta</taxon>
        <taxon>Spermatophyta</taxon>
        <taxon>Magnoliopsida</taxon>
        <taxon>eudicotyledons</taxon>
        <taxon>Gunneridae</taxon>
        <taxon>Pentapetalae</taxon>
        <taxon>rosids</taxon>
        <taxon>fabids</taxon>
        <taxon>Fabales</taxon>
        <taxon>Fabaceae</taxon>
        <taxon>Papilionoideae</taxon>
        <taxon>50 kb inversion clade</taxon>
        <taxon>NPAAA clade</taxon>
        <taxon>indigoferoid/millettioid clade</taxon>
        <taxon>Phaseoleae</taxon>
        <taxon>Vigna</taxon>
    </lineage>
</organism>
<dbReference type="Proteomes" id="UP000087766">
    <property type="component" value="Chromosome 8"/>
</dbReference>
<comment type="subcellular location">
    <subcellularLocation>
        <location evidence="6">Nucleus</location>
    </subcellularLocation>
</comment>
<keyword evidence="3 5" id="KW-0863">Zinc-finger</keyword>
<sequence>MWDGKCAPKYYHVEFDPLSKDISCSCLLFEFRGIICRHSLLVLGQEDVHNVPYKYVLRRWSKSIRKKHTLIRAAYSSLQQDPKMQRYQSLCQQFYNLAEAACEFECASTQLEKDLKCLAKKFGLSSSLKNNIVSEGGQLRYENPVTETQSYNTCGSSDVLVRSPIAETATSNVTQAQQGMEYASQSLQLSQLSEVAPIGLMSLLSAVHNTFENI</sequence>
<keyword evidence="6" id="KW-0539">Nucleus</keyword>